<proteinExistence type="predicted"/>
<evidence type="ECO:0008006" key="3">
    <source>
        <dbReference type="Google" id="ProtNLM"/>
    </source>
</evidence>
<gene>
    <name evidence="2" type="ORF">AVDCRST_MAG68-5019</name>
</gene>
<feature type="signal peptide" evidence="1">
    <location>
        <begin position="1"/>
        <end position="28"/>
    </location>
</feature>
<dbReference type="AlphaFoldDB" id="A0A6J4MSF0"/>
<evidence type="ECO:0000313" key="2">
    <source>
        <dbReference type="EMBL" id="CAA9367631.1"/>
    </source>
</evidence>
<protein>
    <recommendedName>
        <fullName evidence="3">Late embryogenesis abundant protein LEA-2 subgroup domain-containing protein</fullName>
    </recommendedName>
</protein>
<feature type="chain" id="PRO_5027073519" description="Late embryogenesis abundant protein LEA-2 subgroup domain-containing protein" evidence="1">
    <location>
        <begin position="29"/>
        <end position="169"/>
    </location>
</feature>
<evidence type="ECO:0000256" key="1">
    <source>
        <dbReference type="SAM" id="SignalP"/>
    </source>
</evidence>
<keyword evidence="1" id="KW-0732">Signal</keyword>
<sequence>MLMTRFALRSALLALLLLCAACSGNPLGEGCGPEFRETVVRSEIQDARGVSIGWAEFRLVETRGGAEPRILPIVRDLGNGSPAPLRGHVLRAQLVGPGEATLSDLPIAGGDVRTDPIPVPDAAALEALRRALVGNGVVLRLQTDVAGMEHLQVKLPLLRAGSWQRARCS</sequence>
<reference evidence="2" key="1">
    <citation type="submission" date="2020-02" db="EMBL/GenBank/DDBJ databases">
        <authorList>
            <person name="Meier V. D."/>
        </authorList>
    </citation>
    <scope>NUCLEOTIDE SEQUENCE</scope>
    <source>
        <strain evidence="2">AVDCRST_MAG68</strain>
    </source>
</reference>
<name>A0A6J4MSF0_9BACT</name>
<accession>A0A6J4MSF0</accession>
<dbReference type="EMBL" id="CADCTW010000229">
    <property type="protein sequence ID" value="CAA9367631.1"/>
    <property type="molecule type" value="Genomic_DNA"/>
</dbReference>
<organism evidence="2">
    <name type="scientific">uncultured Gemmatimonadota bacterium</name>
    <dbReference type="NCBI Taxonomy" id="203437"/>
    <lineage>
        <taxon>Bacteria</taxon>
        <taxon>Pseudomonadati</taxon>
        <taxon>Gemmatimonadota</taxon>
        <taxon>environmental samples</taxon>
    </lineage>
</organism>